<dbReference type="EMBL" id="HACA01023769">
    <property type="protein sequence ID" value="CDW41130.1"/>
    <property type="molecule type" value="Transcribed_RNA"/>
</dbReference>
<name>A0A0K2USU6_LEPSM</name>
<accession>A0A0K2USU6</accession>
<organism evidence="1">
    <name type="scientific">Lepeophtheirus salmonis</name>
    <name type="common">Salmon louse</name>
    <name type="synonym">Caligus salmonis</name>
    <dbReference type="NCBI Taxonomy" id="72036"/>
    <lineage>
        <taxon>Eukaryota</taxon>
        <taxon>Metazoa</taxon>
        <taxon>Ecdysozoa</taxon>
        <taxon>Arthropoda</taxon>
        <taxon>Crustacea</taxon>
        <taxon>Multicrustacea</taxon>
        <taxon>Hexanauplia</taxon>
        <taxon>Copepoda</taxon>
        <taxon>Siphonostomatoida</taxon>
        <taxon>Caligidae</taxon>
        <taxon>Lepeophtheirus</taxon>
    </lineage>
</organism>
<sequence>NILSYFKTSTLNSQNGVYFSCDDIYDGQSENFPIKI</sequence>
<evidence type="ECO:0000313" key="1">
    <source>
        <dbReference type="EMBL" id="CDW41130.1"/>
    </source>
</evidence>
<protein>
    <submittedName>
        <fullName evidence="1">Uncharacterized protein</fullName>
    </submittedName>
</protein>
<proteinExistence type="predicted"/>
<feature type="non-terminal residue" evidence="1">
    <location>
        <position position="1"/>
    </location>
</feature>
<dbReference type="AlphaFoldDB" id="A0A0K2USU6"/>
<reference evidence="1" key="1">
    <citation type="submission" date="2014-05" db="EMBL/GenBank/DDBJ databases">
        <authorList>
            <person name="Chronopoulou M."/>
        </authorList>
    </citation>
    <scope>NUCLEOTIDE SEQUENCE</scope>
    <source>
        <tissue evidence="1">Whole organism</tissue>
    </source>
</reference>